<dbReference type="OrthoDB" id="8175281at2759"/>
<dbReference type="HOGENOM" id="CLU_069908_3_0_1"/>
<dbReference type="InterPro" id="IPR038606">
    <property type="entry name" value="To_sf"/>
</dbReference>
<dbReference type="Proteomes" id="UP000001070">
    <property type="component" value="Unassembled WGS sequence"/>
</dbReference>
<dbReference type="InterPro" id="IPR010562">
    <property type="entry name" value="Haemolymph_juvenile_hormone-bd"/>
</dbReference>
<dbReference type="GO" id="GO:0005615">
    <property type="term" value="C:extracellular space"/>
    <property type="evidence" value="ECO:0007669"/>
    <property type="project" value="TreeGrafter"/>
</dbReference>
<dbReference type="OMA" id="DPMKQDQ"/>
<reference evidence="5 6" key="1">
    <citation type="journal article" date="2007" name="Nature">
        <title>Evolution of genes and genomes on the Drosophila phylogeny.</title>
        <authorList>
            <consortium name="Drosophila 12 Genomes Consortium"/>
            <person name="Clark A.G."/>
            <person name="Eisen M.B."/>
            <person name="Smith D.R."/>
            <person name="Bergman C.M."/>
            <person name="Oliver B."/>
            <person name="Markow T.A."/>
            <person name="Kaufman T.C."/>
            <person name="Kellis M."/>
            <person name="Gelbart W."/>
            <person name="Iyer V.N."/>
            <person name="Pollard D.A."/>
            <person name="Sackton T.B."/>
            <person name="Larracuente A.M."/>
            <person name="Singh N.D."/>
            <person name="Abad J.P."/>
            <person name="Abt D.N."/>
            <person name="Adryan B."/>
            <person name="Aguade M."/>
            <person name="Akashi H."/>
            <person name="Anderson W.W."/>
            <person name="Aquadro C.F."/>
            <person name="Ardell D.H."/>
            <person name="Arguello R."/>
            <person name="Artieri C.G."/>
            <person name="Barbash D.A."/>
            <person name="Barker D."/>
            <person name="Barsanti P."/>
            <person name="Batterham P."/>
            <person name="Batzoglou S."/>
            <person name="Begun D."/>
            <person name="Bhutkar A."/>
            <person name="Blanco E."/>
            <person name="Bosak S.A."/>
            <person name="Bradley R.K."/>
            <person name="Brand A.D."/>
            <person name="Brent M.R."/>
            <person name="Brooks A.N."/>
            <person name="Brown R.H."/>
            <person name="Butlin R.K."/>
            <person name="Caggese C."/>
            <person name="Calvi B.R."/>
            <person name="Bernardo de Carvalho A."/>
            <person name="Caspi A."/>
            <person name="Castrezana S."/>
            <person name="Celniker S.E."/>
            <person name="Chang J.L."/>
            <person name="Chapple C."/>
            <person name="Chatterji S."/>
            <person name="Chinwalla A."/>
            <person name="Civetta A."/>
            <person name="Clifton S.W."/>
            <person name="Comeron J.M."/>
            <person name="Costello J.C."/>
            <person name="Coyne J.A."/>
            <person name="Daub J."/>
            <person name="David R.G."/>
            <person name="Delcher A.L."/>
            <person name="Delehaunty K."/>
            <person name="Do C.B."/>
            <person name="Ebling H."/>
            <person name="Edwards K."/>
            <person name="Eickbush T."/>
            <person name="Evans J.D."/>
            <person name="Filipski A."/>
            <person name="Findeiss S."/>
            <person name="Freyhult E."/>
            <person name="Fulton L."/>
            <person name="Fulton R."/>
            <person name="Garcia A.C."/>
            <person name="Gardiner A."/>
            <person name="Garfield D.A."/>
            <person name="Garvin B.E."/>
            <person name="Gibson G."/>
            <person name="Gilbert D."/>
            <person name="Gnerre S."/>
            <person name="Godfrey J."/>
            <person name="Good R."/>
            <person name="Gotea V."/>
            <person name="Gravely B."/>
            <person name="Greenberg A.J."/>
            <person name="Griffiths-Jones S."/>
            <person name="Gross S."/>
            <person name="Guigo R."/>
            <person name="Gustafson E.A."/>
            <person name="Haerty W."/>
            <person name="Hahn M.W."/>
            <person name="Halligan D.L."/>
            <person name="Halpern A.L."/>
            <person name="Halter G.M."/>
            <person name="Han M.V."/>
            <person name="Heger A."/>
            <person name="Hillier L."/>
            <person name="Hinrichs A.S."/>
            <person name="Holmes I."/>
            <person name="Hoskins R.A."/>
            <person name="Hubisz M.J."/>
            <person name="Hultmark D."/>
            <person name="Huntley M.A."/>
            <person name="Jaffe D.B."/>
            <person name="Jagadeeshan S."/>
            <person name="Jeck W.R."/>
            <person name="Johnson J."/>
            <person name="Jones C.D."/>
            <person name="Jordan W.C."/>
            <person name="Karpen G.H."/>
            <person name="Kataoka E."/>
            <person name="Keightley P.D."/>
            <person name="Kheradpour P."/>
            <person name="Kirkness E.F."/>
            <person name="Koerich L.B."/>
            <person name="Kristiansen K."/>
            <person name="Kudrna D."/>
            <person name="Kulathinal R.J."/>
            <person name="Kumar S."/>
            <person name="Kwok R."/>
            <person name="Lander E."/>
            <person name="Langley C.H."/>
            <person name="Lapoint R."/>
            <person name="Lazzaro B.P."/>
            <person name="Lee S.J."/>
            <person name="Levesque L."/>
            <person name="Li R."/>
            <person name="Lin C.F."/>
            <person name="Lin M.F."/>
            <person name="Lindblad-Toh K."/>
            <person name="Llopart A."/>
            <person name="Long M."/>
            <person name="Low L."/>
            <person name="Lozovsky E."/>
            <person name="Lu J."/>
            <person name="Luo M."/>
            <person name="Machado C.A."/>
            <person name="Makalowski W."/>
            <person name="Marzo M."/>
            <person name="Matsuda M."/>
            <person name="Matzkin L."/>
            <person name="McAllister B."/>
            <person name="McBride C.S."/>
            <person name="McKernan B."/>
            <person name="McKernan K."/>
            <person name="Mendez-Lago M."/>
            <person name="Minx P."/>
            <person name="Mollenhauer M.U."/>
            <person name="Montooth K."/>
            <person name="Mount S.M."/>
            <person name="Mu X."/>
            <person name="Myers E."/>
            <person name="Negre B."/>
            <person name="Newfeld S."/>
            <person name="Nielsen R."/>
            <person name="Noor M.A."/>
            <person name="O'Grady P."/>
            <person name="Pachter L."/>
            <person name="Papaceit M."/>
            <person name="Parisi M.J."/>
            <person name="Parisi M."/>
            <person name="Parts L."/>
            <person name="Pedersen J.S."/>
            <person name="Pesole G."/>
            <person name="Phillippy A.M."/>
            <person name="Ponting C.P."/>
            <person name="Pop M."/>
            <person name="Porcelli D."/>
            <person name="Powell J.R."/>
            <person name="Prohaska S."/>
            <person name="Pruitt K."/>
            <person name="Puig M."/>
            <person name="Quesneville H."/>
            <person name="Ram K.R."/>
            <person name="Rand D."/>
            <person name="Rasmussen M.D."/>
            <person name="Reed L.K."/>
            <person name="Reenan R."/>
            <person name="Reily A."/>
            <person name="Remington K.A."/>
            <person name="Rieger T.T."/>
            <person name="Ritchie M.G."/>
            <person name="Robin C."/>
            <person name="Rogers Y.H."/>
            <person name="Rohde C."/>
            <person name="Rozas J."/>
            <person name="Rubenfield M.J."/>
            <person name="Ruiz A."/>
            <person name="Russo S."/>
            <person name="Salzberg S.L."/>
            <person name="Sanchez-Gracia A."/>
            <person name="Saranga D.J."/>
            <person name="Sato H."/>
            <person name="Schaeffer S.W."/>
            <person name="Schatz M.C."/>
            <person name="Schlenke T."/>
            <person name="Schwartz R."/>
            <person name="Segarra C."/>
            <person name="Singh R.S."/>
            <person name="Sirot L."/>
            <person name="Sirota M."/>
            <person name="Sisneros N.B."/>
            <person name="Smith C.D."/>
            <person name="Smith T.F."/>
            <person name="Spieth J."/>
            <person name="Stage D.E."/>
            <person name="Stark A."/>
            <person name="Stephan W."/>
            <person name="Strausberg R.L."/>
            <person name="Strempel S."/>
            <person name="Sturgill D."/>
            <person name="Sutton G."/>
            <person name="Sutton G.G."/>
            <person name="Tao W."/>
            <person name="Teichmann S."/>
            <person name="Tobari Y.N."/>
            <person name="Tomimura Y."/>
            <person name="Tsolas J.M."/>
            <person name="Valente V.L."/>
            <person name="Venter E."/>
            <person name="Venter J.C."/>
            <person name="Vicario S."/>
            <person name="Vieira F.G."/>
            <person name="Vilella A.J."/>
            <person name="Villasante A."/>
            <person name="Walenz B."/>
            <person name="Wang J."/>
            <person name="Wasserman M."/>
            <person name="Watts T."/>
            <person name="Wilson D."/>
            <person name="Wilson R.K."/>
            <person name="Wing R.A."/>
            <person name="Wolfner M.F."/>
            <person name="Wong A."/>
            <person name="Wong G.K."/>
            <person name="Wu C.I."/>
            <person name="Wu G."/>
            <person name="Yamamoto D."/>
            <person name="Yang H.P."/>
            <person name="Yang S.P."/>
            <person name="Yorke J.A."/>
            <person name="Yoshida K."/>
            <person name="Zdobnov E."/>
            <person name="Zhang P."/>
            <person name="Zhang Y."/>
            <person name="Zimin A.V."/>
            <person name="Baldwin J."/>
            <person name="Abdouelleil A."/>
            <person name="Abdulkadir J."/>
            <person name="Abebe A."/>
            <person name="Abera B."/>
            <person name="Abreu J."/>
            <person name="Acer S.C."/>
            <person name="Aftuck L."/>
            <person name="Alexander A."/>
            <person name="An P."/>
            <person name="Anderson E."/>
            <person name="Anderson S."/>
            <person name="Arachi H."/>
            <person name="Azer M."/>
            <person name="Bachantsang P."/>
            <person name="Barry A."/>
            <person name="Bayul T."/>
            <person name="Berlin A."/>
            <person name="Bessette D."/>
            <person name="Bloom T."/>
            <person name="Blye J."/>
            <person name="Boguslavskiy L."/>
            <person name="Bonnet C."/>
            <person name="Boukhgalter B."/>
            <person name="Bourzgui I."/>
            <person name="Brown A."/>
            <person name="Cahill P."/>
            <person name="Channer S."/>
            <person name="Cheshatsang Y."/>
            <person name="Chuda L."/>
            <person name="Citroen M."/>
            <person name="Collymore A."/>
            <person name="Cooke P."/>
            <person name="Costello M."/>
            <person name="D'Aco K."/>
            <person name="Daza R."/>
            <person name="De Haan G."/>
            <person name="DeGray S."/>
            <person name="DeMaso C."/>
            <person name="Dhargay N."/>
            <person name="Dooley K."/>
            <person name="Dooley E."/>
            <person name="Doricent M."/>
            <person name="Dorje P."/>
            <person name="Dorjee K."/>
            <person name="Dupes A."/>
            <person name="Elong R."/>
            <person name="Falk J."/>
            <person name="Farina A."/>
            <person name="Faro S."/>
            <person name="Ferguson D."/>
            <person name="Fisher S."/>
            <person name="Foley C.D."/>
            <person name="Franke A."/>
            <person name="Friedrich D."/>
            <person name="Gadbois L."/>
            <person name="Gearin G."/>
            <person name="Gearin C.R."/>
            <person name="Giannoukos G."/>
            <person name="Goode T."/>
            <person name="Graham J."/>
            <person name="Grandbois E."/>
            <person name="Grewal S."/>
            <person name="Gyaltsen K."/>
            <person name="Hafez N."/>
            <person name="Hagos B."/>
            <person name="Hall J."/>
            <person name="Henson C."/>
            <person name="Hollinger A."/>
            <person name="Honan T."/>
            <person name="Huard M.D."/>
            <person name="Hughes L."/>
            <person name="Hurhula B."/>
            <person name="Husby M.E."/>
            <person name="Kamat A."/>
            <person name="Kanga B."/>
            <person name="Kashin S."/>
            <person name="Khazanovich D."/>
            <person name="Kisner P."/>
            <person name="Lance K."/>
            <person name="Lara M."/>
            <person name="Lee W."/>
            <person name="Lennon N."/>
            <person name="Letendre F."/>
            <person name="LeVine R."/>
            <person name="Lipovsky A."/>
            <person name="Liu X."/>
            <person name="Liu J."/>
            <person name="Liu S."/>
            <person name="Lokyitsang T."/>
            <person name="Lokyitsang Y."/>
            <person name="Lubonja R."/>
            <person name="Lui A."/>
            <person name="MacDonald P."/>
            <person name="Magnisalis V."/>
            <person name="Maru K."/>
            <person name="Matthews C."/>
            <person name="McCusker W."/>
            <person name="McDonough S."/>
            <person name="Mehta T."/>
            <person name="Meldrim J."/>
            <person name="Meneus L."/>
            <person name="Mihai O."/>
            <person name="Mihalev A."/>
            <person name="Mihova T."/>
            <person name="Mittelman R."/>
            <person name="Mlenga V."/>
            <person name="Montmayeur A."/>
            <person name="Mulrain L."/>
            <person name="Navidi A."/>
            <person name="Naylor J."/>
            <person name="Negash T."/>
            <person name="Nguyen T."/>
            <person name="Nguyen N."/>
            <person name="Nicol R."/>
            <person name="Norbu C."/>
            <person name="Norbu N."/>
            <person name="Novod N."/>
            <person name="O'Neill B."/>
            <person name="Osman S."/>
            <person name="Markiewicz E."/>
            <person name="Oyono O.L."/>
            <person name="Patti C."/>
            <person name="Phunkhang P."/>
            <person name="Pierre F."/>
            <person name="Priest M."/>
            <person name="Raghuraman S."/>
            <person name="Rege F."/>
            <person name="Reyes R."/>
            <person name="Rise C."/>
            <person name="Rogov P."/>
            <person name="Ross K."/>
            <person name="Ryan E."/>
            <person name="Settipalli S."/>
            <person name="Shea T."/>
            <person name="Sherpa N."/>
            <person name="Shi L."/>
            <person name="Shih D."/>
            <person name="Sparrow T."/>
            <person name="Spaulding J."/>
            <person name="Stalker J."/>
            <person name="Stange-Thomann N."/>
            <person name="Stavropoulos S."/>
            <person name="Stone C."/>
            <person name="Strader C."/>
            <person name="Tesfaye S."/>
            <person name="Thomson T."/>
            <person name="Thoulutsang Y."/>
            <person name="Thoulutsang D."/>
            <person name="Topham K."/>
            <person name="Topping I."/>
            <person name="Tsamla T."/>
            <person name="Vassiliev H."/>
            <person name="Vo A."/>
            <person name="Wangchuk T."/>
            <person name="Wangdi T."/>
            <person name="Weiand M."/>
            <person name="Wilkinson J."/>
            <person name="Wilson A."/>
            <person name="Yadav S."/>
            <person name="Young G."/>
            <person name="Yu Q."/>
            <person name="Zembek L."/>
            <person name="Zhong D."/>
            <person name="Zimmer A."/>
            <person name="Zwirko Z."/>
            <person name="Jaffe D.B."/>
            <person name="Alvarez P."/>
            <person name="Brockman W."/>
            <person name="Butler J."/>
            <person name="Chin C."/>
            <person name="Gnerre S."/>
            <person name="Grabherr M."/>
            <person name="Kleber M."/>
            <person name="Mauceli E."/>
            <person name="MacCallum I."/>
        </authorList>
    </citation>
    <scope>NUCLEOTIDE SEQUENCE [LARGE SCALE GENOMIC DNA]</scope>
    <source>
        <strain evidence="6">Tucson 15287-2541.00</strain>
    </source>
</reference>
<dbReference type="eggNOG" id="ENOG502RXKT">
    <property type="taxonomic scope" value="Eukaryota"/>
</dbReference>
<dbReference type="FunFam" id="3.15.10.30:FF:000001">
    <property type="entry name" value="Takeout-like protein 1"/>
    <property type="match status" value="1"/>
</dbReference>
<evidence type="ECO:0000256" key="1">
    <source>
        <dbReference type="ARBA" id="ARBA00022729"/>
    </source>
</evidence>
<dbReference type="GO" id="GO:0007623">
    <property type="term" value="P:circadian rhythm"/>
    <property type="evidence" value="ECO:0007669"/>
    <property type="project" value="UniProtKB-ARBA"/>
</dbReference>
<dbReference type="AlphaFoldDB" id="B4JHF7"/>
<dbReference type="SMART" id="SM00700">
    <property type="entry name" value="JHBP"/>
    <property type="match status" value="1"/>
</dbReference>
<gene>
    <name evidence="5" type="primary">Dgri\GH18635</name>
    <name evidence="5" type="ORF">Dgri_GH18635</name>
</gene>
<dbReference type="Gene3D" id="3.15.10.30">
    <property type="entry name" value="Haemolymph juvenile hormone binding protein"/>
    <property type="match status" value="1"/>
</dbReference>
<comment type="similarity">
    <text evidence="3">Belongs to the TO family.</text>
</comment>
<sequence length="307" mass="35202">MLKSLNIRVLVIGLLCTSPAYVKTLEYYTEKPSYIESCRINEPDFTNCSTRSIQGFLNAVIEASYIESCRINEPDFTNCSTRSIQGFLNAVIEGIPEIEESFGPIDPMKQDQLSFKQENSDIVSISANITNLVIRGFGKMVLKESKVSKKDFSWQDHIYIPKMRIDGNYKMLGRVLIIPLHGSGTLFIEIDELNIFMNATTRIYEKGGYTFFSVIAVSVKLDVGRVWTYMDNLFNGHSKDVERSTNEFFNENWREFYEALHPLIVETVERTLLDLLKKMFNLMPANFFVEDIPNSLALYGLKTRLIV</sequence>
<proteinExistence type="inferred from homology"/>
<dbReference type="InParanoid" id="B4JHF7"/>
<protein>
    <submittedName>
        <fullName evidence="5">GH18635</fullName>
    </submittedName>
</protein>
<keyword evidence="1 4" id="KW-0732">Signal</keyword>
<evidence type="ECO:0000256" key="2">
    <source>
        <dbReference type="ARBA" id="ARBA00023108"/>
    </source>
</evidence>
<organism evidence="6">
    <name type="scientific">Drosophila grimshawi</name>
    <name type="common">Hawaiian fruit fly</name>
    <name type="synonym">Idiomyia grimshawi</name>
    <dbReference type="NCBI Taxonomy" id="7222"/>
    <lineage>
        <taxon>Eukaryota</taxon>
        <taxon>Metazoa</taxon>
        <taxon>Ecdysozoa</taxon>
        <taxon>Arthropoda</taxon>
        <taxon>Hexapoda</taxon>
        <taxon>Insecta</taxon>
        <taxon>Pterygota</taxon>
        <taxon>Neoptera</taxon>
        <taxon>Endopterygota</taxon>
        <taxon>Diptera</taxon>
        <taxon>Brachycera</taxon>
        <taxon>Muscomorpha</taxon>
        <taxon>Ephydroidea</taxon>
        <taxon>Drosophilidae</taxon>
        <taxon>Drosophila</taxon>
        <taxon>Hawaiian Drosophila</taxon>
    </lineage>
</organism>
<evidence type="ECO:0000256" key="3">
    <source>
        <dbReference type="ARBA" id="ARBA00060902"/>
    </source>
</evidence>
<keyword evidence="2" id="KW-0090">Biological rhythms</keyword>
<name>B4JHF7_DROGR</name>
<dbReference type="EMBL" id="CH916369">
    <property type="protein sequence ID" value="EDV92784.1"/>
    <property type="molecule type" value="Genomic_DNA"/>
</dbReference>
<dbReference type="PANTHER" id="PTHR11008">
    <property type="entry name" value="PROTEIN TAKEOUT-LIKE PROTEIN"/>
    <property type="match status" value="1"/>
</dbReference>
<dbReference type="PhylomeDB" id="B4JHF7"/>
<dbReference type="Pfam" id="PF06585">
    <property type="entry name" value="JHBP"/>
    <property type="match status" value="1"/>
</dbReference>
<evidence type="ECO:0000313" key="6">
    <source>
        <dbReference type="Proteomes" id="UP000001070"/>
    </source>
</evidence>
<dbReference type="SMR" id="B4JHF7"/>
<evidence type="ECO:0000313" key="5">
    <source>
        <dbReference type="EMBL" id="EDV92784.1"/>
    </source>
</evidence>
<keyword evidence="6" id="KW-1185">Reference proteome</keyword>
<dbReference type="PANTHER" id="PTHR11008:SF25">
    <property type="entry name" value="IP09473P-RELATED"/>
    <property type="match status" value="1"/>
</dbReference>
<accession>B4JHF7</accession>
<dbReference type="FunCoup" id="B4JHF7">
    <property type="interactions" value="33"/>
</dbReference>
<feature type="chain" id="PRO_5002812425" evidence="4">
    <location>
        <begin position="25"/>
        <end position="307"/>
    </location>
</feature>
<evidence type="ECO:0000256" key="4">
    <source>
        <dbReference type="SAM" id="SignalP"/>
    </source>
</evidence>
<feature type="signal peptide" evidence="4">
    <location>
        <begin position="1"/>
        <end position="24"/>
    </location>
</feature>